<dbReference type="Proteomes" id="UP000244811">
    <property type="component" value="Chromosome 4"/>
</dbReference>
<proteinExistence type="predicted"/>
<reference evidence="1" key="1">
    <citation type="submission" date="2022-07" db="EMBL/GenBank/DDBJ databases">
        <title>Evaluation of T. orientalis genome assembly methods using nanopore sequencing and analysis of variation between genomes.</title>
        <authorList>
            <person name="Yam J."/>
            <person name="Micallef M.L."/>
            <person name="Liu M."/>
            <person name="Djordjevic S.P."/>
            <person name="Bogema D.R."/>
            <person name="Jenkins C."/>
        </authorList>
    </citation>
    <scope>NUCLEOTIDE SEQUENCE</scope>
    <source>
        <strain evidence="1">Goon Nure</strain>
    </source>
</reference>
<name>A0A976SJZ0_THEOR</name>
<gene>
    <name evidence="1" type="ORF">MACK_004118</name>
</gene>
<dbReference type="EMBL" id="CP056072">
    <property type="protein sequence ID" value="UVC50243.1"/>
    <property type="molecule type" value="Genomic_DNA"/>
</dbReference>
<sequence>MVYSNFNKITKQWWGAAHFRIGSRNQPRPNKGFKLSQFDSIGKTVEYFRWWKRLRRGNIANAINSIKNDENNIVKSGDIEKLERGEMKMPKENLSIIYKYLGINIRPREKRRYI</sequence>
<organism evidence="1 2">
    <name type="scientific">Theileria orientalis</name>
    <dbReference type="NCBI Taxonomy" id="68886"/>
    <lineage>
        <taxon>Eukaryota</taxon>
        <taxon>Sar</taxon>
        <taxon>Alveolata</taxon>
        <taxon>Apicomplexa</taxon>
        <taxon>Aconoidasida</taxon>
        <taxon>Piroplasmida</taxon>
        <taxon>Theileriidae</taxon>
        <taxon>Theileria</taxon>
    </lineage>
</organism>
<protein>
    <submittedName>
        <fullName evidence="1">Uncharacterized protein</fullName>
    </submittedName>
</protein>
<accession>A0A976SJZ0</accession>
<evidence type="ECO:0000313" key="2">
    <source>
        <dbReference type="Proteomes" id="UP000244811"/>
    </source>
</evidence>
<evidence type="ECO:0000313" key="1">
    <source>
        <dbReference type="EMBL" id="UVC50243.1"/>
    </source>
</evidence>
<dbReference type="AlphaFoldDB" id="A0A976SJZ0"/>